<dbReference type="GO" id="GO:0016020">
    <property type="term" value="C:membrane"/>
    <property type="evidence" value="ECO:0007669"/>
    <property type="project" value="UniProtKB-SubCell"/>
</dbReference>
<feature type="transmembrane region" description="Helical" evidence="6">
    <location>
        <begin position="894"/>
        <end position="916"/>
    </location>
</feature>
<dbReference type="PANTHER" id="PTHR47767:SF1">
    <property type="entry name" value="ADHESION G PROTEIN-COUPLED RECEPTOR G7"/>
    <property type="match status" value="1"/>
</dbReference>
<dbReference type="Pfam" id="PF01825">
    <property type="entry name" value="GPS"/>
    <property type="match status" value="1"/>
</dbReference>
<evidence type="ECO:0000256" key="4">
    <source>
        <dbReference type="ARBA" id="ARBA00023136"/>
    </source>
</evidence>
<dbReference type="InterPro" id="IPR057244">
    <property type="entry name" value="GAIN_B"/>
</dbReference>
<dbReference type="Gene3D" id="2.60.220.50">
    <property type="match status" value="1"/>
</dbReference>
<dbReference type="Pfam" id="PF00002">
    <property type="entry name" value="7tm_2"/>
    <property type="match status" value="1"/>
</dbReference>
<feature type="transmembrane region" description="Helical" evidence="6">
    <location>
        <begin position="849"/>
        <end position="873"/>
    </location>
</feature>
<evidence type="ECO:0000256" key="6">
    <source>
        <dbReference type="SAM" id="Phobius"/>
    </source>
</evidence>
<dbReference type="AlphaFoldDB" id="A0A1B0CWX0"/>
<dbReference type="Proteomes" id="UP000092461">
    <property type="component" value="Unassembled WGS sequence"/>
</dbReference>
<dbReference type="SUPFAM" id="SSF81321">
    <property type="entry name" value="Family A G protein-coupled receptor-like"/>
    <property type="match status" value="1"/>
</dbReference>
<evidence type="ECO:0000259" key="8">
    <source>
        <dbReference type="PROSITE" id="PS50261"/>
    </source>
</evidence>
<dbReference type="PANTHER" id="PTHR47767">
    <property type="entry name" value="ADHESION G PROTEIN-COUPLED RECEPTOR G7"/>
    <property type="match status" value="1"/>
</dbReference>
<dbReference type="InterPro" id="IPR000832">
    <property type="entry name" value="GPCR_2_secretin-like"/>
</dbReference>
<dbReference type="EMBL" id="AJWK01032949">
    <property type="status" value="NOT_ANNOTATED_CDS"/>
    <property type="molecule type" value="Genomic_DNA"/>
</dbReference>
<feature type="domain" description="GAIN-B" evidence="7">
    <location>
        <begin position="597"/>
        <end position="765"/>
    </location>
</feature>
<feature type="transmembrane region" description="Helical" evidence="6">
    <location>
        <begin position="1018"/>
        <end position="1041"/>
    </location>
</feature>
<dbReference type="EMBL" id="AJWK01032950">
    <property type="status" value="NOT_ANNOTATED_CDS"/>
    <property type="molecule type" value="Genomic_DNA"/>
</dbReference>
<dbReference type="InterPro" id="IPR000203">
    <property type="entry name" value="GPS"/>
</dbReference>
<dbReference type="GO" id="GO:0004930">
    <property type="term" value="F:G protein-coupled receptor activity"/>
    <property type="evidence" value="ECO:0007669"/>
    <property type="project" value="InterPro"/>
</dbReference>
<feature type="domain" description="G-protein coupled receptors family 2 profile 2" evidence="8">
    <location>
        <begin position="781"/>
        <end position="1042"/>
    </location>
</feature>
<evidence type="ECO:0000256" key="2">
    <source>
        <dbReference type="ARBA" id="ARBA00022692"/>
    </source>
</evidence>
<sequence length="1065" mass="122327">MDTMNKNIFYRQAFSDIFNKSDMVHFSFKHELSTLKPKPDNYLCLSSIPGFDPNDSKWDYQKWLNMQKAPEEVFWSFFMHSYDRIETENNYTVLDSRGQWVTFNNYNCKACVNVVKMFTPELHVVFHQDHQVLELIVYSEEFLWRKDDDDSGVTCFTDAGYNTLLSNVEKDLVWSDKIKTTDIIGQNNKFAREYITKSIYQLEIKYDTPGHYWCEGLSIPDFKVVKSPRVVAYEEKDGTVFSFRALMNCSDYSKYRKGFTKKKLKKIAEDFKDVLKKYDKDNELIEDAKIMRIQEIPQDSSHLEVIFHVLVEYDNFTFPCPQNITHHICTLHGIQKDLEIIAKNASNSKEHKKFKNITVRHTAFCLPYNSTQTNQEHWVSAGIGERSVLQHLCLTTNLLPDYRVCRGDFIIGAQWDEDHTPMCHEMKVPEITQRLFELDNSDNDASTIIDGMQEITEVDAGDIIPADLFFVGQLTRRLATEVSNGTEFGLEDVEKIISVLSHTTEVNEKTAKASQILNSTNTLLDMSERIITSVLLEASISNKTFDARKTNELLGVIELKAKNFITFVINPFVANVTGIALYRSSKKSNYIEDLIPRYLYTNQDATSLLMDDEGLEIATFLPGELLRRINEINQTAAVNTTVGPKPPLRIIITVCANDRLFQDNGTVSYFRANGRVVSVSIPGYGPNLPSFFPLIFRATHEITNKTNACGFWDFTPTNKTITSEWATRGCEFLSISSNLDDPVVLCGCSHLTHFAFLLTGVFKYDLTPEQLIVHKKHLFALDVITIVGCSLSLAGIIGIWITAMFFKTWREKAGSKVLLQLSVAIALQMLLFLFINGEYVMKDIREENKRIICITLGALLQYSVLIVFSWMLITGYLQYLRYVVVFGNPKPAHFTLKSIIVGWIMPTIPVFLVLGLDMESYLPPNWETEDFYGSNCYPQGYSLYFGIVFPVVVIFSVNLCFYIVVIYNITRRMDSSSKKKDTKIQRAQLRLSVFLFFLLGMSWIFGFFIYIGRSPHMIFEYLFCITATIQGFVLFAYFVILDPATRKLWEKFFISLKCGRSEKLT</sequence>
<keyword evidence="2 6" id="KW-0812">Transmembrane</keyword>
<keyword evidence="10" id="KW-1185">Reference proteome</keyword>
<evidence type="ECO:0000313" key="10">
    <source>
        <dbReference type="Proteomes" id="UP000092461"/>
    </source>
</evidence>
<feature type="transmembrane region" description="Helical" evidence="6">
    <location>
        <begin position="991"/>
        <end position="1012"/>
    </location>
</feature>
<name>A0A1B0CWX0_LUTLO</name>
<dbReference type="VEuPathDB" id="VectorBase:LLOJ009505"/>
<feature type="transmembrane region" description="Helical" evidence="6">
    <location>
        <begin position="818"/>
        <end position="837"/>
    </location>
</feature>
<dbReference type="InterPro" id="IPR046338">
    <property type="entry name" value="GAIN_dom_sf"/>
</dbReference>
<dbReference type="InterPro" id="IPR053066">
    <property type="entry name" value="ADGR_G7"/>
</dbReference>
<feature type="transmembrane region" description="Helical" evidence="6">
    <location>
        <begin position="943"/>
        <end position="970"/>
    </location>
</feature>
<keyword evidence="5" id="KW-1015">Disulfide bond</keyword>
<dbReference type="VEuPathDB" id="VectorBase:LLONM1_004778"/>
<keyword evidence="4 6" id="KW-0472">Membrane</keyword>
<dbReference type="EMBL" id="AJWK01032951">
    <property type="status" value="NOT_ANNOTATED_CDS"/>
    <property type="molecule type" value="Genomic_DNA"/>
</dbReference>
<dbReference type="PROSITE" id="PS50221">
    <property type="entry name" value="GAIN_B"/>
    <property type="match status" value="1"/>
</dbReference>
<organism evidence="9 10">
    <name type="scientific">Lutzomyia longipalpis</name>
    <name type="common">Sand fly</name>
    <dbReference type="NCBI Taxonomy" id="7200"/>
    <lineage>
        <taxon>Eukaryota</taxon>
        <taxon>Metazoa</taxon>
        <taxon>Ecdysozoa</taxon>
        <taxon>Arthropoda</taxon>
        <taxon>Hexapoda</taxon>
        <taxon>Insecta</taxon>
        <taxon>Pterygota</taxon>
        <taxon>Neoptera</taxon>
        <taxon>Endopterygota</taxon>
        <taxon>Diptera</taxon>
        <taxon>Nematocera</taxon>
        <taxon>Psychodoidea</taxon>
        <taxon>Psychodidae</taxon>
        <taxon>Lutzomyia</taxon>
        <taxon>Lutzomyia</taxon>
    </lineage>
</organism>
<dbReference type="CDD" id="cd15040">
    <property type="entry name" value="7tmB2_Adhesion"/>
    <property type="match status" value="1"/>
</dbReference>
<feature type="transmembrane region" description="Helical" evidence="6">
    <location>
        <begin position="778"/>
        <end position="806"/>
    </location>
</feature>
<reference evidence="9" key="1">
    <citation type="submission" date="2020-05" db="UniProtKB">
        <authorList>
            <consortium name="EnsemblMetazoa"/>
        </authorList>
    </citation>
    <scope>IDENTIFICATION</scope>
    <source>
        <strain evidence="9">Jacobina</strain>
    </source>
</reference>
<evidence type="ECO:0000256" key="5">
    <source>
        <dbReference type="ARBA" id="ARBA00023157"/>
    </source>
</evidence>
<dbReference type="Gene3D" id="1.20.1070.10">
    <property type="entry name" value="Rhodopsin 7-helix transmembrane proteins"/>
    <property type="match status" value="1"/>
</dbReference>
<proteinExistence type="predicted"/>
<comment type="subcellular location">
    <subcellularLocation>
        <location evidence="1">Membrane</location>
        <topology evidence="1">Multi-pass membrane protein</topology>
    </subcellularLocation>
</comment>
<evidence type="ECO:0000259" key="7">
    <source>
        <dbReference type="PROSITE" id="PS50221"/>
    </source>
</evidence>
<evidence type="ECO:0000256" key="1">
    <source>
        <dbReference type="ARBA" id="ARBA00004141"/>
    </source>
</evidence>
<keyword evidence="3 6" id="KW-1133">Transmembrane helix</keyword>
<dbReference type="InterPro" id="IPR017981">
    <property type="entry name" value="GPCR_2-like_7TM"/>
</dbReference>
<accession>A0A1B0CWX0</accession>
<dbReference type="EnsemblMetazoa" id="LLOJ009505-RA">
    <property type="protein sequence ID" value="LLOJ009505-PA"/>
    <property type="gene ID" value="LLOJ009505"/>
</dbReference>
<dbReference type="GO" id="GO:0007166">
    <property type="term" value="P:cell surface receptor signaling pathway"/>
    <property type="evidence" value="ECO:0007669"/>
    <property type="project" value="InterPro"/>
</dbReference>
<evidence type="ECO:0008006" key="11">
    <source>
        <dbReference type="Google" id="ProtNLM"/>
    </source>
</evidence>
<protein>
    <recommendedName>
        <fullName evidence="11">G protein-coupled receptor</fullName>
    </recommendedName>
</protein>
<dbReference type="PROSITE" id="PS50261">
    <property type="entry name" value="G_PROTEIN_RECEP_F2_4"/>
    <property type="match status" value="1"/>
</dbReference>
<evidence type="ECO:0000313" key="9">
    <source>
        <dbReference type="EnsemblMetazoa" id="LLOJ009505-PA"/>
    </source>
</evidence>
<evidence type="ECO:0000256" key="3">
    <source>
        <dbReference type="ARBA" id="ARBA00022989"/>
    </source>
</evidence>